<feature type="region of interest" description="Disordered" evidence="5">
    <location>
        <begin position="2303"/>
        <end position="2322"/>
    </location>
</feature>
<feature type="region of interest" description="Disordered" evidence="5">
    <location>
        <begin position="624"/>
        <end position="658"/>
    </location>
</feature>
<name>A0A8P4K9G5_DICLA</name>
<feature type="region of interest" description="Disordered" evidence="5">
    <location>
        <begin position="1021"/>
        <end position="1054"/>
    </location>
</feature>
<feature type="compositionally biased region" description="Basic and acidic residues" evidence="5">
    <location>
        <begin position="1458"/>
        <end position="1482"/>
    </location>
</feature>
<dbReference type="SMART" id="SM00150">
    <property type="entry name" value="SPEC"/>
    <property type="match status" value="2"/>
</dbReference>
<dbReference type="Ensembl" id="ENSDLAT00005077628.1">
    <property type="protein sequence ID" value="ENSDLAP00005070304.1"/>
    <property type="gene ID" value="ENSDLAG00005031789.1"/>
</dbReference>
<feature type="compositionally biased region" description="Basic and acidic residues" evidence="5">
    <location>
        <begin position="2098"/>
        <end position="2109"/>
    </location>
</feature>
<feature type="region of interest" description="Disordered" evidence="5">
    <location>
        <begin position="2429"/>
        <end position="2472"/>
    </location>
</feature>
<dbReference type="CTD" id="9472"/>
<feature type="region of interest" description="Disordered" evidence="5">
    <location>
        <begin position="2491"/>
        <end position="2513"/>
    </location>
</feature>
<dbReference type="RefSeq" id="XP_051239703.1">
    <property type="nucleotide sequence ID" value="XM_051383743.1"/>
</dbReference>
<evidence type="ECO:0000313" key="6">
    <source>
        <dbReference type="Ensembl" id="ENSDLAP00005070304.1"/>
    </source>
</evidence>
<feature type="region of interest" description="Disordered" evidence="5">
    <location>
        <begin position="442"/>
        <end position="545"/>
    </location>
</feature>
<evidence type="ECO:0000256" key="2">
    <source>
        <dbReference type="ARBA" id="ARBA00022553"/>
    </source>
</evidence>
<feature type="compositionally biased region" description="Low complexity" evidence="5">
    <location>
        <begin position="2432"/>
        <end position="2446"/>
    </location>
</feature>
<comment type="subcellular location">
    <subcellularLocation>
        <location evidence="1">Endomembrane system</location>
    </subcellularLocation>
</comment>
<keyword evidence="7" id="KW-1185">Reference proteome</keyword>
<dbReference type="GO" id="GO:0044325">
    <property type="term" value="F:transmembrane transporter binding"/>
    <property type="evidence" value="ECO:0007669"/>
    <property type="project" value="TreeGrafter"/>
</dbReference>
<reference evidence="6" key="2">
    <citation type="submission" date="2025-09" db="UniProtKB">
        <authorList>
            <consortium name="Ensembl"/>
        </authorList>
    </citation>
    <scope>IDENTIFICATION</scope>
</reference>
<feature type="compositionally biased region" description="Low complexity" evidence="5">
    <location>
        <begin position="2121"/>
        <end position="2135"/>
    </location>
</feature>
<dbReference type="OrthoDB" id="10041151at2759"/>
<keyword evidence="2" id="KW-0597">Phosphoprotein</keyword>
<evidence type="ECO:0000256" key="5">
    <source>
        <dbReference type="SAM" id="MobiDB-lite"/>
    </source>
</evidence>
<feature type="region of interest" description="Disordered" evidence="5">
    <location>
        <begin position="259"/>
        <end position="387"/>
    </location>
</feature>
<feature type="compositionally biased region" description="Polar residues" evidence="5">
    <location>
        <begin position="352"/>
        <end position="364"/>
    </location>
</feature>
<dbReference type="Proteomes" id="UP000694389">
    <property type="component" value="Unassembled WGS sequence"/>
</dbReference>
<feature type="region of interest" description="Disordered" evidence="5">
    <location>
        <begin position="1"/>
        <end position="92"/>
    </location>
</feature>
<dbReference type="RefSeq" id="XP_051239705.1">
    <property type="nucleotide sequence ID" value="XM_051383745.1"/>
</dbReference>
<feature type="compositionally biased region" description="Low complexity" evidence="5">
    <location>
        <begin position="53"/>
        <end position="67"/>
    </location>
</feature>
<feature type="region of interest" description="Disordered" evidence="5">
    <location>
        <begin position="1791"/>
        <end position="1845"/>
    </location>
</feature>
<dbReference type="GO" id="GO:0051018">
    <property type="term" value="F:protein kinase A binding"/>
    <property type="evidence" value="ECO:0007669"/>
    <property type="project" value="TreeGrafter"/>
</dbReference>
<feature type="compositionally biased region" description="Low complexity" evidence="5">
    <location>
        <begin position="2262"/>
        <end position="2280"/>
    </location>
</feature>
<feature type="region of interest" description="Disordered" evidence="5">
    <location>
        <begin position="1242"/>
        <end position="1297"/>
    </location>
</feature>
<feature type="region of interest" description="Disordered" evidence="5">
    <location>
        <begin position="2049"/>
        <end position="2082"/>
    </location>
</feature>
<proteinExistence type="predicted"/>
<feature type="compositionally biased region" description="Polar residues" evidence="5">
    <location>
        <begin position="33"/>
        <end position="43"/>
    </location>
</feature>
<dbReference type="Gene3D" id="1.20.58.60">
    <property type="match status" value="2"/>
</dbReference>
<dbReference type="OMA" id="INCPPIR"/>
<keyword evidence="4" id="KW-0472">Membrane</keyword>
<dbReference type="GeneTree" id="ENSGT00810000125473"/>
<dbReference type="RefSeq" id="XP_051239704.1">
    <property type="nucleotide sequence ID" value="XM_051383744.1"/>
</dbReference>
<feature type="compositionally biased region" description="Acidic residues" evidence="5">
    <location>
        <begin position="1834"/>
        <end position="1845"/>
    </location>
</feature>
<accession>A0A8P4K9G5</accession>
<feature type="region of interest" description="Disordered" evidence="5">
    <location>
        <begin position="2573"/>
        <end position="2657"/>
    </location>
</feature>
<feature type="region of interest" description="Disordered" evidence="5">
    <location>
        <begin position="2383"/>
        <end position="2406"/>
    </location>
</feature>
<gene>
    <name evidence="6" type="primary">akap6</name>
</gene>
<protein>
    <submittedName>
        <fullName evidence="6">A kinase (PRKA) anchor protein 6</fullName>
    </submittedName>
</protein>
<evidence type="ECO:0000256" key="1">
    <source>
        <dbReference type="ARBA" id="ARBA00004308"/>
    </source>
</evidence>
<feature type="compositionally biased region" description="Basic and acidic residues" evidence="5">
    <location>
        <begin position="1928"/>
        <end position="1940"/>
    </location>
</feature>
<feature type="compositionally biased region" description="Acidic residues" evidence="5">
    <location>
        <begin position="1414"/>
        <end position="1429"/>
    </location>
</feature>
<feature type="compositionally biased region" description="Basic and acidic residues" evidence="5">
    <location>
        <begin position="2573"/>
        <end position="2597"/>
    </location>
</feature>
<feature type="region of interest" description="Disordered" evidence="5">
    <location>
        <begin position="2097"/>
        <end position="2138"/>
    </location>
</feature>
<reference evidence="6" key="1">
    <citation type="submission" date="2025-08" db="UniProtKB">
        <authorList>
            <consortium name="Ensembl"/>
        </authorList>
    </citation>
    <scope>IDENTIFICATION</scope>
</reference>
<feature type="compositionally biased region" description="Polar residues" evidence="5">
    <location>
        <begin position="1281"/>
        <end position="1297"/>
    </location>
</feature>
<evidence type="ECO:0000256" key="3">
    <source>
        <dbReference type="ARBA" id="ARBA00022737"/>
    </source>
</evidence>
<dbReference type="SUPFAM" id="SSF46966">
    <property type="entry name" value="Spectrin repeat"/>
    <property type="match status" value="3"/>
</dbReference>
<feature type="compositionally biased region" description="Polar residues" evidence="5">
    <location>
        <begin position="1242"/>
        <end position="1272"/>
    </location>
</feature>
<feature type="compositionally biased region" description="Basic and acidic residues" evidence="5">
    <location>
        <begin position="492"/>
        <end position="510"/>
    </location>
</feature>
<feature type="region of interest" description="Disordered" evidence="5">
    <location>
        <begin position="1915"/>
        <end position="1944"/>
    </location>
</feature>
<feature type="compositionally biased region" description="Polar residues" evidence="5">
    <location>
        <begin position="1026"/>
        <end position="1039"/>
    </location>
</feature>
<feature type="compositionally biased region" description="Basic and acidic residues" evidence="5">
    <location>
        <begin position="297"/>
        <end position="311"/>
    </location>
</feature>
<dbReference type="PANTHER" id="PTHR14514:SF2">
    <property type="entry name" value="A-KINASE ANCHOR PROTEIN 6"/>
    <property type="match status" value="1"/>
</dbReference>
<feature type="region of interest" description="Disordered" evidence="5">
    <location>
        <begin position="2164"/>
        <end position="2183"/>
    </location>
</feature>
<feature type="region of interest" description="Disordered" evidence="5">
    <location>
        <begin position="1657"/>
        <end position="1708"/>
    </location>
</feature>
<dbReference type="GO" id="GO:0048471">
    <property type="term" value="C:perinuclear region of cytoplasm"/>
    <property type="evidence" value="ECO:0007669"/>
    <property type="project" value="TreeGrafter"/>
</dbReference>
<feature type="compositionally biased region" description="Basic residues" evidence="5">
    <location>
        <begin position="443"/>
        <end position="453"/>
    </location>
</feature>
<dbReference type="PANTHER" id="PTHR14514">
    <property type="entry name" value="PKA ANCHORING PROTEIN"/>
    <property type="match status" value="1"/>
</dbReference>
<dbReference type="CDD" id="cd00176">
    <property type="entry name" value="SPEC"/>
    <property type="match status" value="1"/>
</dbReference>
<feature type="region of interest" description="Disordered" evidence="5">
    <location>
        <begin position="1360"/>
        <end position="1493"/>
    </location>
</feature>
<dbReference type="InterPro" id="IPR018159">
    <property type="entry name" value="Spectrin/alpha-actinin"/>
</dbReference>
<feature type="compositionally biased region" description="Polar residues" evidence="5">
    <location>
        <begin position="2244"/>
        <end position="2253"/>
    </location>
</feature>
<feature type="compositionally biased region" description="Polar residues" evidence="5">
    <location>
        <begin position="1662"/>
        <end position="1676"/>
    </location>
</feature>
<feature type="compositionally biased region" description="Polar residues" evidence="5">
    <location>
        <begin position="2615"/>
        <end position="2631"/>
    </location>
</feature>
<sequence>MSIVALSPVAPEPTSPMITSITPVTPTLDPDACTSSVAVTTAPLSLDSEHQSQDGASSPGPGPSQGDLTGGGSHLGRDPSRRSKKPPPLHTGADWKVVLHLPEIETWLRATSDRVTQLTHSVGQDSINRHVDVHLVQLKDICEDISDHVEQIHALLETEFSLKLLSYSVNIIVDIRTVQLLWHQLRVSVLVLKERLLQGLQDSNGNFTRQTDILQAFSEDQHQTRLDALTEVDDCGKLTIRCSQDYFSLDCGITAFELSDYSPSDEPEARGTEPDGEDPSQELHQAQDSNQDPVAEESERSNLSNHEHHNSLPELTTPGDSTNHNHSPPILPTMQCGMPNHSESAKRPLQGVSHSTEVSPTQPSLPKRAALFSDRGTREEDSRGGLGKVSLVSGLQFQAELSRSTPSLMDPPDRSKFWLELDSVYPENVSQSYESLQVMNGRNHQKNHVRSRQGGRSQGSVHRLPTDPRSSSRARPTGNAPLPLQDSASQDEISKQMKRTQKEAHAHSEGDSDSSLPSPMREQFLSSDLEASGEESDPRPPPGKAAVWIVKRQGQKGAQVSSKASPDREHWYGSEEFLALPAQLRKTEMLAMKLESLAQSIPLRPGGCDSTQEALQDVDDWDLTELNPDWDIGESGDNVSSMGERGDDVPSPPPPLLPYRRNLVSRFSSTSSSDIAPSLDESIESGLLSDLQSEDEEGRRSADRRLQLTVPLMDRRGGASLVQQLLEDIQSQDRDPDVWKKIECFVQQLDGFILWLQDALDSTENWTQPRQDLDSLRVYLDTHLSFKLNVDSRSALKETIMEEGRALLTIITSHQSGLKDILHMVSSQWDQLQRQIRRQHGWMLRTLRCIQARLLYSSQSHEFFTTSGETSANRQAPYSTDGLKAELISSQCEAQRAALEQMAIKLSTLQYPSPASRRHYTQLARNNSLQEFEAEYQELWDWLMDMDAMVTDSHQLMMSEEQRHHLFKSSHAELMMMESRKTSLLGRAESLKRSGTELPGDFHRKIHNLAHTWRQLEKILSDHSGPGSSQHNQSANMNSLLVGGGSDAGENPRSALSPLTNSLLEQLEARIKELKAWLRDTELLIFNSCLRQHKDASEQLQSFKSLCSEVRARRRGISSVLKLCQKLLQQSQSGPMAEVGPEAEQHREALQLLSINLERRWEAIVMQALQWQNRLKRELGEQQVPGNFLELGLVDLHQISPVPAGPVAPPSDDSWEWDETDMTITETEPQEVPEPDLTHNLPTEPNLLSGSVLSNGNQPDRFQTDAPASSQDTEMRPRMRSGSSSEVQPNMFQTPPPNNNNIYQVYSLHNVELYRQPQFPHISSLHKTKSGKRKQHLLLKSLSKDSSFSSIESLPDLLGGMMSNSRGGDRIVGCHDGEGGRESGQSTSSRRSESESGIVSDTGDTETTTNSEIQGEEEDQGEEEEEDEEKEQRKDETVDGSNLALHKDSVTRYNQRRTKTEEITKEKGWRRDEMRRNGEEEKRRRHRRGGGEAVEILINGRGILTPADSDSDLEVGGSSKTFMSCSDITVFKVDQFNGLETPPALSRRASSPVLSQGSSLESLLALGVELFPSKDPLHRSASLESCLAPCRSAEGDTGGSLASLGELDLGQSRVVEEDEPGKEKINESVQGEPSSGELSRRTLDLLKRLENIQSPLAAKMTRSVSDMTLRSTSPQRSRLPASPSLGGRHAPLSGISGSLRKGPPSLINESSATASLTELSSTEDSSLGSEDFTMLRNQRHLFLDPTIAANANSSSCRKRCHGSSRGGQGMDEADAASLSLVVNVSCTSACTDEDEDDSDLLSSSTLTLTEEELGVRDEEGEEEERLSCASSANENDEDDDEEEMEGSYVLGLEYMKRELQTWIRSPRTSSSFSKTEAGLRDELQCGSNLSSTFISSSQNNEQHCFLNRTAAKLLETNTNSGNNKTKRDHKEQEEEEENRRNATRSFISQFVDDVENGNVDQSCLKGKDEDDELLREESSVFTKKGESLRESYMFSKTGESLQDVSDLIVKTESNSIKQLPSSPSCELLPFPSKRASSLVGQLRGELPCHSTSLPSPPSLSPLEDCRSHDALHNSRPATGGRKAITIQEKFKFSSFVTEETRREVRDKESSLPPKKRHHSHSSCCSHLPSPSSLHPCRVDEGKKENVHDFVMEIIDLTSLALKNKENQPEEPNQTDNSGSIPDQGAASLAQIRDKVLEHSHRPLHLRKGDFYSYLSLSSHDSDCGEVSQCSEDKSSTPVPYSIPSYVTPTQGLHSPSPELFTSSRQQISTSNSSSKLSSPGLHSKDNLCALDLKCADFQANSAANGSHAEEPTSPFLSLPPSPDIRDEETLFAACTEEVYLGPPLCYSMVLTKKPRRFLKENVEYLSCLDPGYELNSLAYLPCSEPNNSQEGPKPGDSLSYPSPSKESILDRDQDHLYFRGSSPTPFLEPCYSSFSTSSPSDSASASLQGPGSKPEEDNPSLPMSSGAEEEKRGEDPYLLCDVAGGEVAAAVSVSAPQEERSRNEGPPYLNPRARVAPIDSSAAECLADTKTLESNMGAVMTKISVCSSATNPSKEPAATATRINPKINCSAMREADREEGARRGEVDTRRVKQEEKGRRGRSGSQREAKTAAEKQVSSHATRTAPGRSQASVRPPTMRTGTVRRLPVLGAGTSRIQL</sequence>
<evidence type="ECO:0000313" key="7">
    <source>
        <dbReference type="Proteomes" id="UP000694389"/>
    </source>
</evidence>
<keyword evidence="3" id="KW-0677">Repeat</keyword>
<organism evidence="6 7">
    <name type="scientific">Dicentrarchus labrax</name>
    <name type="common">European seabass</name>
    <name type="synonym">Morone labrax</name>
    <dbReference type="NCBI Taxonomy" id="13489"/>
    <lineage>
        <taxon>Eukaryota</taxon>
        <taxon>Metazoa</taxon>
        <taxon>Chordata</taxon>
        <taxon>Craniata</taxon>
        <taxon>Vertebrata</taxon>
        <taxon>Euteleostomi</taxon>
        <taxon>Actinopterygii</taxon>
        <taxon>Neopterygii</taxon>
        <taxon>Teleostei</taxon>
        <taxon>Neoteleostei</taxon>
        <taxon>Acanthomorphata</taxon>
        <taxon>Eupercaria</taxon>
        <taxon>Moronidae</taxon>
        <taxon>Dicentrarchus</taxon>
    </lineage>
</organism>
<feature type="region of interest" description="Disordered" evidence="5">
    <location>
        <begin position="2224"/>
        <end position="2280"/>
    </location>
</feature>
<feature type="compositionally biased region" description="Polar residues" evidence="5">
    <location>
        <begin position="1627"/>
        <end position="1637"/>
    </location>
</feature>
<dbReference type="GeneID" id="127354094"/>
<feature type="compositionally biased region" description="Polar residues" evidence="5">
    <location>
        <begin position="2169"/>
        <end position="2180"/>
    </location>
</feature>
<feature type="compositionally biased region" description="Basic and acidic residues" evidence="5">
    <location>
        <begin position="1367"/>
        <end position="1381"/>
    </location>
</feature>
<feature type="region of interest" description="Disordered" evidence="5">
    <location>
        <begin position="1597"/>
        <end position="1639"/>
    </location>
</feature>
<dbReference type="GO" id="GO:0016529">
    <property type="term" value="C:sarcoplasmic reticulum"/>
    <property type="evidence" value="ECO:0007669"/>
    <property type="project" value="TreeGrafter"/>
</dbReference>
<feature type="compositionally biased region" description="Polar residues" evidence="5">
    <location>
        <begin position="16"/>
        <end position="25"/>
    </location>
</feature>
<evidence type="ECO:0000256" key="4">
    <source>
        <dbReference type="ARBA" id="ARBA00023136"/>
    </source>
</evidence>
<feature type="compositionally biased region" description="Polar residues" evidence="5">
    <location>
        <begin position="282"/>
        <end position="292"/>
    </location>
</feature>
<feature type="compositionally biased region" description="Basic and acidic residues" evidence="5">
    <location>
        <begin position="2063"/>
        <end position="2072"/>
    </location>
</feature>